<evidence type="ECO:0000313" key="11">
    <source>
        <dbReference type="EMBL" id="MDQ0510957.1"/>
    </source>
</evidence>
<keyword evidence="12" id="KW-1185">Reference proteome</keyword>
<dbReference type="Proteomes" id="UP001235094">
    <property type="component" value="Unassembled WGS sequence"/>
</dbReference>
<dbReference type="PROSITE" id="PS50928">
    <property type="entry name" value="ABC_TM1"/>
    <property type="match status" value="1"/>
</dbReference>
<evidence type="ECO:0000256" key="5">
    <source>
        <dbReference type="ARBA" id="ARBA00022692"/>
    </source>
</evidence>
<dbReference type="Pfam" id="PF00528">
    <property type="entry name" value="BPD_transp_1"/>
    <property type="match status" value="1"/>
</dbReference>
<dbReference type="Gene3D" id="1.10.3720.10">
    <property type="entry name" value="MetI-like"/>
    <property type="match status" value="1"/>
</dbReference>
<feature type="domain" description="ABC transmembrane type-1" evidence="10">
    <location>
        <begin position="18"/>
        <end position="207"/>
    </location>
</feature>
<evidence type="ECO:0000259" key="10">
    <source>
        <dbReference type="PROSITE" id="PS50928"/>
    </source>
</evidence>
<keyword evidence="3 9" id="KW-0813">Transport</keyword>
<keyword evidence="8 9" id="KW-0472">Membrane</keyword>
<dbReference type="RefSeq" id="WP_306889672.1">
    <property type="nucleotide sequence ID" value="NZ_JAUSVR010000004.1"/>
</dbReference>
<comment type="similarity">
    <text evidence="2">Belongs to the binding-protein-dependent transport system permease family. HisMQ subfamily.</text>
</comment>
<evidence type="ECO:0000256" key="9">
    <source>
        <dbReference type="RuleBase" id="RU363032"/>
    </source>
</evidence>
<accession>A0ABU0LQH3</accession>
<dbReference type="PANTHER" id="PTHR30614:SF0">
    <property type="entry name" value="L-CYSTINE TRANSPORT SYSTEM PERMEASE PROTEIN TCYL"/>
    <property type="match status" value="1"/>
</dbReference>
<dbReference type="InterPro" id="IPR010065">
    <property type="entry name" value="AA_ABC_transptr_permease_3TM"/>
</dbReference>
<keyword evidence="6" id="KW-0029">Amino-acid transport</keyword>
<dbReference type="EMBL" id="JAUSVR010000004">
    <property type="protein sequence ID" value="MDQ0510957.1"/>
    <property type="molecule type" value="Genomic_DNA"/>
</dbReference>
<keyword evidence="5 9" id="KW-0812">Transmembrane</keyword>
<dbReference type="CDD" id="cd06261">
    <property type="entry name" value="TM_PBP2"/>
    <property type="match status" value="1"/>
</dbReference>
<dbReference type="NCBIfam" id="TIGR01726">
    <property type="entry name" value="HEQRo_perm_3TM"/>
    <property type="match status" value="1"/>
</dbReference>
<feature type="transmembrane region" description="Helical" evidence="9">
    <location>
        <begin position="185"/>
        <end position="207"/>
    </location>
</feature>
<name>A0ABU0LQH3_9HYPH</name>
<sequence>MLDISLILDAWPELARGIATTLAVTAASFLGALLLGLLLTIGRLSRRKSLQRGCEGYVALFRVVPELGVIFWSYYCLPLLVGLSLSEITCGIIALTVIAAAYVSEIYRAGYNALPIGQFEAAKAIGLKEWHAWRLVLAPQILRRMTPSLINCGIDTLKNSTLLAAIGATELAYEAYQIGNTTYNYLTPFSFVAFVFFIVIFPLSLIARRRETRLQARLR</sequence>
<keyword evidence="7 9" id="KW-1133">Transmembrane helix</keyword>
<evidence type="ECO:0000256" key="3">
    <source>
        <dbReference type="ARBA" id="ARBA00022448"/>
    </source>
</evidence>
<dbReference type="PANTHER" id="PTHR30614">
    <property type="entry name" value="MEMBRANE COMPONENT OF AMINO ACID ABC TRANSPORTER"/>
    <property type="match status" value="1"/>
</dbReference>
<comment type="caution">
    <text evidence="11">The sequence shown here is derived from an EMBL/GenBank/DDBJ whole genome shotgun (WGS) entry which is preliminary data.</text>
</comment>
<dbReference type="InterPro" id="IPR043429">
    <property type="entry name" value="ArtM/GltK/GlnP/TcyL/YhdX-like"/>
</dbReference>
<evidence type="ECO:0000256" key="7">
    <source>
        <dbReference type="ARBA" id="ARBA00022989"/>
    </source>
</evidence>
<dbReference type="InterPro" id="IPR035906">
    <property type="entry name" value="MetI-like_sf"/>
</dbReference>
<feature type="transmembrane region" description="Helical" evidence="9">
    <location>
        <begin position="81"/>
        <end position="103"/>
    </location>
</feature>
<comment type="subcellular location">
    <subcellularLocation>
        <location evidence="1">Cell inner membrane</location>
        <topology evidence="1">Multi-pass membrane protein</topology>
    </subcellularLocation>
    <subcellularLocation>
        <location evidence="9">Cell membrane</location>
        <topology evidence="9">Multi-pass membrane protein</topology>
    </subcellularLocation>
</comment>
<evidence type="ECO:0000256" key="6">
    <source>
        <dbReference type="ARBA" id="ARBA00022970"/>
    </source>
</evidence>
<evidence type="ECO:0000313" key="12">
    <source>
        <dbReference type="Proteomes" id="UP001235094"/>
    </source>
</evidence>
<organism evidence="11 12">
    <name type="scientific">Ancylobacter amanitiformis</name>
    <dbReference type="NCBI Taxonomy" id="217069"/>
    <lineage>
        <taxon>Bacteria</taxon>
        <taxon>Pseudomonadati</taxon>
        <taxon>Pseudomonadota</taxon>
        <taxon>Alphaproteobacteria</taxon>
        <taxon>Hyphomicrobiales</taxon>
        <taxon>Xanthobacteraceae</taxon>
        <taxon>Ancylobacter</taxon>
    </lineage>
</organism>
<dbReference type="SUPFAM" id="SSF161098">
    <property type="entry name" value="MetI-like"/>
    <property type="match status" value="1"/>
</dbReference>
<feature type="transmembrane region" description="Helical" evidence="9">
    <location>
        <begin position="20"/>
        <end position="44"/>
    </location>
</feature>
<evidence type="ECO:0000256" key="8">
    <source>
        <dbReference type="ARBA" id="ARBA00023136"/>
    </source>
</evidence>
<evidence type="ECO:0000256" key="1">
    <source>
        <dbReference type="ARBA" id="ARBA00004429"/>
    </source>
</evidence>
<evidence type="ECO:0000256" key="2">
    <source>
        <dbReference type="ARBA" id="ARBA00010072"/>
    </source>
</evidence>
<proteinExistence type="inferred from homology"/>
<dbReference type="InterPro" id="IPR000515">
    <property type="entry name" value="MetI-like"/>
</dbReference>
<evidence type="ECO:0000256" key="4">
    <source>
        <dbReference type="ARBA" id="ARBA00022475"/>
    </source>
</evidence>
<reference evidence="11 12" key="1">
    <citation type="submission" date="2023-07" db="EMBL/GenBank/DDBJ databases">
        <title>Genomic Encyclopedia of Type Strains, Phase IV (KMG-IV): sequencing the most valuable type-strain genomes for metagenomic binning, comparative biology and taxonomic classification.</title>
        <authorList>
            <person name="Goeker M."/>
        </authorList>
    </citation>
    <scope>NUCLEOTIDE SEQUENCE [LARGE SCALE GENOMIC DNA]</scope>
    <source>
        <strain evidence="11 12">DSM 15561</strain>
    </source>
</reference>
<keyword evidence="4" id="KW-1003">Cell membrane</keyword>
<gene>
    <name evidence="11" type="ORF">QOZ99_001845</name>
</gene>
<protein>
    <submittedName>
        <fullName evidence="11">Polar amino acid transport system permease protein</fullName>
    </submittedName>
</protein>